<sequence>MTTTMAACRLAAVHTKHTHTHTHTHRTVRWVLLSESVQPTVYHASCGFGNAEDEGERRSIGDAVTALCSLYPPFVRSAVITEGLHRRYTRSFGVDVATPPLFQRLPLRDAIRVCVPLRTCATSPGPDGCRQARMRSHLLLSPPPLPSPSPLVPGPEKASRAHFCADALADAAAGATRRDDGHGPPSLPLVGVFGPQRKEKVDTRVFLSARVRLRGRIVPLSCDQEQGHRRPERRRIENPSAAERQRRCRRGDACCRGADGGGGVRLRSRYALARYRGCRENVPPLWEAEEPNHVLTTERQCGEVFHGLLSLQRNTEISLPRYHVCTIAAALGDSGKRFWRECWRTCAAANQGQRMANEYEHFRHCDESMVNAMARV</sequence>
<evidence type="ECO:0000256" key="1">
    <source>
        <dbReference type="SAM" id="MobiDB-lite"/>
    </source>
</evidence>
<protein>
    <submittedName>
        <fullName evidence="2">Uncharacterized protein</fullName>
    </submittedName>
</protein>
<organism evidence="2 3">
    <name type="scientific">Leishmania mexicana (strain MHOM/GT/2001/U1103)</name>
    <dbReference type="NCBI Taxonomy" id="929439"/>
    <lineage>
        <taxon>Eukaryota</taxon>
        <taxon>Discoba</taxon>
        <taxon>Euglenozoa</taxon>
        <taxon>Kinetoplastea</taxon>
        <taxon>Metakinetoplastina</taxon>
        <taxon>Trypanosomatida</taxon>
        <taxon>Trypanosomatidae</taxon>
        <taxon>Leishmaniinae</taxon>
        <taxon>Leishmania</taxon>
    </lineage>
</organism>
<reference evidence="2 3" key="1">
    <citation type="journal article" date="2011" name="Genome Res.">
        <title>Chromosome and gene copy number variation allow major structural change between species and strains of Leishmania.</title>
        <authorList>
            <person name="Rogers M.B."/>
            <person name="Hilley J.D."/>
            <person name="Dickens N.J."/>
            <person name="Wilkes J."/>
            <person name="Bates P.A."/>
            <person name="Depledge D.P."/>
            <person name="Harris D."/>
            <person name="Her Y."/>
            <person name="Herzyk P."/>
            <person name="Imamura H."/>
            <person name="Otto T.D."/>
            <person name="Sanders M."/>
            <person name="Seeger K."/>
            <person name="Dujardin J.C."/>
            <person name="Berriman M."/>
            <person name="Smith D.F."/>
            <person name="Hertz-Fowler C."/>
            <person name="Mottram J.C."/>
        </authorList>
    </citation>
    <scope>NUCLEOTIDE SEQUENCE [LARGE SCALE GENOMIC DNA]</scope>
    <source>
        <strain evidence="2 3">MHOM/GT/2001/U1103</strain>
    </source>
</reference>
<evidence type="ECO:0000313" key="3">
    <source>
        <dbReference type="Proteomes" id="UP000007259"/>
    </source>
</evidence>
<dbReference type="RefSeq" id="XP_003876687.1">
    <property type="nucleotide sequence ID" value="XM_003876638.1"/>
</dbReference>
<dbReference type="Proteomes" id="UP000007259">
    <property type="component" value="Chromosome 27"/>
</dbReference>
<dbReference type="GeneID" id="13449615"/>
<dbReference type="KEGG" id="lmi:LMXM_27_1125"/>
<dbReference type="EMBL" id="FR799580">
    <property type="protein sequence ID" value="CBZ28211.1"/>
    <property type="molecule type" value="Genomic_DNA"/>
</dbReference>
<name>E9AZ15_LEIMU</name>
<gene>
    <name evidence="2" type="ORF">LMXM_27_1125</name>
</gene>
<accession>E9AZ15</accession>
<dbReference type="VEuPathDB" id="TriTrypDB:LmxM.27.1125"/>
<proteinExistence type="predicted"/>
<feature type="compositionally biased region" description="Basic and acidic residues" evidence="1">
    <location>
        <begin position="225"/>
        <end position="237"/>
    </location>
</feature>
<evidence type="ECO:0000313" key="2">
    <source>
        <dbReference type="EMBL" id="CBZ28211.1"/>
    </source>
</evidence>
<feature type="region of interest" description="Disordered" evidence="1">
    <location>
        <begin position="224"/>
        <end position="244"/>
    </location>
</feature>
<keyword evidence="3" id="KW-1185">Reference proteome</keyword>
<dbReference type="AlphaFoldDB" id="E9AZ15"/>
<dbReference type="OrthoDB" id="10400642at2759"/>